<dbReference type="EMBL" id="LAZR01066899">
    <property type="protein sequence ID" value="KKK52679.1"/>
    <property type="molecule type" value="Genomic_DNA"/>
</dbReference>
<comment type="caution">
    <text evidence="1">The sequence shown here is derived from an EMBL/GenBank/DDBJ whole genome shotgun (WGS) entry which is preliminary data.</text>
</comment>
<proteinExistence type="predicted"/>
<dbReference type="AlphaFoldDB" id="A0A0F8YEV1"/>
<evidence type="ECO:0000313" key="1">
    <source>
        <dbReference type="EMBL" id="KKK52679.1"/>
    </source>
</evidence>
<sequence>LGALRGLLYESALDDEARLEHLREKSGMSAREFGELIELLRG</sequence>
<accession>A0A0F8YEV1</accession>
<organism evidence="1">
    <name type="scientific">marine sediment metagenome</name>
    <dbReference type="NCBI Taxonomy" id="412755"/>
    <lineage>
        <taxon>unclassified sequences</taxon>
        <taxon>metagenomes</taxon>
        <taxon>ecological metagenomes</taxon>
    </lineage>
</organism>
<protein>
    <submittedName>
        <fullName evidence="1">Uncharacterized protein</fullName>
    </submittedName>
</protein>
<name>A0A0F8YEV1_9ZZZZ</name>
<feature type="non-terminal residue" evidence="1">
    <location>
        <position position="1"/>
    </location>
</feature>
<reference evidence="1" key="1">
    <citation type="journal article" date="2015" name="Nature">
        <title>Complex archaea that bridge the gap between prokaryotes and eukaryotes.</title>
        <authorList>
            <person name="Spang A."/>
            <person name="Saw J.H."/>
            <person name="Jorgensen S.L."/>
            <person name="Zaremba-Niedzwiedzka K."/>
            <person name="Martijn J."/>
            <person name="Lind A.E."/>
            <person name="van Eijk R."/>
            <person name="Schleper C."/>
            <person name="Guy L."/>
            <person name="Ettema T.J."/>
        </authorList>
    </citation>
    <scope>NUCLEOTIDE SEQUENCE</scope>
</reference>
<gene>
    <name evidence="1" type="ORF">LCGC14_3102480</name>
</gene>